<protein>
    <recommendedName>
        <fullName evidence="6">6-methylsalicylate decarboxylase</fullName>
        <ecNumber evidence="6">4.1.1.52</ecNumber>
    </recommendedName>
</protein>
<dbReference type="PANTHER" id="PTHR21240:SF29">
    <property type="entry name" value="AMIDOHYDROLASE-RELATED DOMAIN-CONTAINING PROTEIN"/>
    <property type="match status" value="1"/>
</dbReference>
<keyword evidence="4 7" id="KW-0456">Lyase</keyword>
<keyword evidence="7" id="KW-0210">Decarboxylase</keyword>
<comment type="similarity">
    <text evidence="1">Belongs to the metallo-dependent hydrolases superfamily. ACMSD family.</text>
</comment>
<dbReference type="RefSeq" id="XP_005790350.1">
    <property type="nucleotide sequence ID" value="XM_005790293.1"/>
</dbReference>
<feature type="domain" description="Amidohydrolase-related" evidence="8">
    <location>
        <begin position="2"/>
        <end position="197"/>
    </location>
</feature>
<dbReference type="PANTHER" id="PTHR21240">
    <property type="entry name" value="2-AMINO-3-CARBOXYLMUCONATE-6-SEMIALDEHYDE DECARBOXYLASE"/>
    <property type="match status" value="1"/>
</dbReference>
<dbReference type="GO" id="GO:0046872">
    <property type="term" value="F:metal ion binding"/>
    <property type="evidence" value="ECO:0007669"/>
    <property type="project" value="UniProtKB-KW"/>
</dbReference>
<dbReference type="SUPFAM" id="SSF51556">
    <property type="entry name" value="Metallo-dependent hydrolases"/>
    <property type="match status" value="1"/>
</dbReference>
<dbReference type="AlphaFoldDB" id="A0A0D3KQ86"/>
<evidence type="ECO:0000313" key="9">
    <source>
        <dbReference type="EnsemblProtists" id="EOD37921"/>
    </source>
</evidence>
<evidence type="ECO:0000256" key="3">
    <source>
        <dbReference type="ARBA" id="ARBA00022833"/>
    </source>
</evidence>
<organism evidence="9 10">
    <name type="scientific">Emiliania huxleyi (strain CCMP1516)</name>
    <dbReference type="NCBI Taxonomy" id="280463"/>
    <lineage>
        <taxon>Eukaryota</taxon>
        <taxon>Haptista</taxon>
        <taxon>Haptophyta</taxon>
        <taxon>Prymnesiophyceae</taxon>
        <taxon>Isochrysidales</taxon>
        <taxon>Noelaerhabdaceae</taxon>
        <taxon>Emiliania</taxon>
    </lineage>
</organism>
<dbReference type="GO" id="GO:0016787">
    <property type="term" value="F:hydrolase activity"/>
    <property type="evidence" value="ECO:0007669"/>
    <property type="project" value="InterPro"/>
</dbReference>
<dbReference type="HOGENOM" id="CLU_039329_2_1_1"/>
<dbReference type="Proteomes" id="UP000013827">
    <property type="component" value="Unassembled WGS sequence"/>
</dbReference>
<dbReference type="GO" id="GO:0047596">
    <property type="term" value="F:6-methylsalicylate decarboxylase activity"/>
    <property type="evidence" value="ECO:0007669"/>
    <property type="project" value="UniProtKB-EC"/>
</dbReference>
<proteinExistence type="inferred from homology"/>
<sequence length="203" mass="21873">MAALCATDPLFAFFAALPDPDVDIEACIEEAERAFDELGAVGVGMFTSYGQAHTTFPGDASFESLWAFLNERGTLPFIAQAPASHGARQARHHPECGILTPLWWPFAEEDPAEFMALARSFYFDTALSGDPLVMQTLASFLGEEAHAQRVLYATDFPFVPHPAVQLQDAGLNAYLETTGSDDVSEAICHGNAEALFPQLGSTA</sequence>
<keyword evidence="2" id="KW-0479">Metal-binding</keyword>
<evidence type="ECO:0000256" key="5">
    <source>
        <dbReference type="ARBA" id="ARBA00036832"/>
    </source>
</evidence>
<name>A0A0D3KQ86_EMIH1</name>
<accession>A0A0D3KQ86</accession>
<evidence type="ECO:0000256" key="4">
    <source>
        <dbReference type="ARBA" id="ARBA00023239"/>
    </source>
</evidence>
<keyword evidence="3" id="KW-0862">Zinc</keyword>
<dbReference type="InterPro" id="IPR006680">
    <property type="entry name" value="Amidohydro-rel"/>
</dbReference>
<dbReference type="EC" id="4.1.1.52" evidence="6"/>
<dbReference type="EnsemblProtists" id="EOD37921">
    <property type="protein sequence ID" value="EOD37921"/>
    <property type="gene ID" value="EMIHUDRAFT_224906"/>
</dbReference>
<keyword evidence="10" id="KW-1185">Reference proteome</keyword>
<reference evidence="10" key="1">
    <citation type="journal article" date="2013" name="Nature">
        <title>Pan genome of the phytoplankton Emiliania underpins its global distribution.</title>
        <authorList>
            <person name="Read B.A."/>
            <person name="Kegel J."/>
            <person name="Klute M.J."/>
            <person name="Kuo A."/>
            <person name="Lefebvre S.C."/>
            <person name="Maumus F."/>
            <person name="Mayer C."/>
            <person name="Miller J."/>
            <person name="Monier A."/>
            <person name="Salamov A."/>
            <person name="Young J."/>
            <person name="Aguilar M."/>
            <person name="Claverie J.M."/>
            <person name="Frickenhaus S."/>
            <person name="Gonzalez K."/>
            <person name="Herman E.K."/>
            <person name="Lin Y.C."/>
            <person name="Napier J."/>
            <person name="Ogata H."/>
            <person name="Sarno A.F."/>
            <person name="Shmutz J."/>
            <person name="Schroeder D."/>
            <person name="de Vargas C."/>
            <person name="Verret F."/>
            <person name="von Dassow P."/>
            <person name="Valentin K."/>
            <person name="Van de Peer Y."/>
            <person name="Wheeler G."/>
            <person name="Dacks J.B."/>
            <person name="Delwiche C.F."/>
            <person name="Dyhrman S.T."/>
            <person name="Glockner G."/>
            <person name="John U."/>
            <person name="Richards T."/>
            <person name="Worden A.Z."/>
            <person name="Zhang X."/>
            <person name="Grigoriev I.V."/>
            <person name="Allen A.E."/>
            <person name="Bidle K."/>
            <person name="Borodovsky M."/>
            <person name="Bowler C."/>
            <person name="Brownlee C."/>
            <person name="Cock J.M."/>
            <person name="Elias M."/>
            <person name="Gladyshev V.N."/>
            <person name="Groth M."/>
            <person name="Guda C."/>
            <person name="Hadaegh A."/>
            <person name="Iglesias-Rodriguez M.D."/>
            <person name="Jenkins J."/>
            <person name="Jones B.M."/>
            <person name="Lawson T."/>
            <person name="Leese F."/>
            <person name="Lindquist E."/>
            <person name="Lobanov A."/>
            <person name="Lomsadze A."/>
            <person name="Malik S.B."/>
            <person name="Marsh M.E."/>
            <person name="Mackinder L."/>
            <person name="Mock T."/>
            <person name="Mueller-Roeber B."/>
            <person name="Pagarete A."/>
            <person name="Parker M."/>
            <person name="Probert I."/>
            <person name="Quesneville H."/>
            <person name="Raines C."/>
            <person name="Rensing S.A."/>
            <person name="Riano-Pachon D.M."/>
            <person name="Richier S."/>
            <person name="Rokitta S."/>
            <person name="Shiraiwa Y."/>
            <person name="Soanes D.M."/>
            <person name="van der Giezen M."/>
            <person name="Wahlund T.M."/>
            <person name="Williams B."/>
            <person name="Wilson W."/>
            <person name="Wolfe G."/>
            <person name="Wurch L.L."/>
        </authorList>
    </citation>
    <scope>NUCLEOTIDE SEQUENCE</scope>
</reference>
<dbReference type="GO" id="GO:0019748">
    <property type="term" value="P:secondary metabolic process"/>
    <property type="evidence" value="ECO:0007669"/>
    <property type="project" value="TreeGrafter"/>
</dbReference>
<evidence type="ECO:0000256" key="2">
    <source>
        <dbReference type="ARBA" id="ARBA00022723"/>
    </source>
</evidence>
<evidence type="ECO:0000256" key="7">
    <source>
        <dbReference type="RuleBase" id="RU366045"/>
    </source>
</evidence>
<dbReference type="GeneID" id="17283191"/>
<dbReference type="STRING" id="2903.R1FQN1"/>
<dbReference type="PaxDb" id="2903-EOD37921"/>
<evidence type="ECO:0000256" key="1">
    <source>
        <dbReference type="ARBA" id="ARBA00005871"/>
    </source>
</evidence>
<reference evidence="9" key="2">
    <citation type="submission" date="2024-10" db="UniProtKB">
        <authorList>
            <consortium name="EnsemblProtists"/>
        </authorList>
    </citation>
    <scope>IDENTIFICATION</scope>
</reference>
<evidence type="ECO:0000259" key="8">
    <source>
        <dbReference type="Pfam" id="PF04909"/>
    </source>
</evidence>
<dbReference type="InterPro" id="IPR032466">
    <property type="entry name" value="Metal_Hydrolase"/>
</dbReference>
<dbReference type="GO" id="GO:0005829">
    <property type="term" value="C:cytosol"/>
    <property type="evidence" value="ECO:0007669"/>
    <property type="project" value="TreeGrafter"/>
</dbReference>
<dbReference type="InterPro" id="IPR032465">
    <property type="entry name" value="ACMSD"/>
</dbReference>
<dbReference type="Pfam" id="PF04909">
    <property type="entry name" value="Amidohydro_2"/>
    <property type="match status" value="1"/>
</dbReference>
<dbReference type="KEGG" id="ehx:EMIHUDRAFT_224906"/>
<evidence type="ECO:0000256" key="6">
    <source>
        <dbReference type="ARBA" id="ARBA00038889"/>
    </source>
</evidence>
<dbReference type="Gene3D" id="3.20.20.140">
    <property type="entry name" value="Metal-dependent hydrolases"/>
    <property type="match status" value="2"/>
</dbReference>
<evidence type="ECO:0000313" key="10">
    <source>
        <dbReference type="Proteomes" id="UP000013827"/>
    </source>
</evidence>
<comment type="catalytic activity">
    <reaction evidence="5">
        <text>6-methylsalicylate + H(+) = 3-methylphenol + CO2</text>
        <dbReference type="Rhea" id="RHEA:23112"/>
        <dbReference type="ChEBI" id="CHEBI:15378"/>
        <dbReference type="ChEBI" id="CHEBI:16526"/>
        <dbReference type="ChEBI" id="CHEBI:17231"/>
        <dbReference type="ChEBI" id="CHEBI:36658"/>
        <dbReference type="EC" id="4.1.1.52"/>
    </reaction>
    <physiologicalReaction direction="left-to-right" evidence="5">
        <dbReference type="Rhea" id="RHEA:23113"/>
    </physiologicalReaction>
</comment>